<organism evidence="1 2">
    <name type="scientific">Ganoderma sinense ZZ0214-1</name>
    <dbReference type="NCBI Taxonomy" id="1077348"/>
    <lineage>
        <taxon>Eukaryota</taxon>
        <taxon>Fungi</taxon>
        <taxon>Dikarya</taxon>
        <taxon>Basidiomycota</taxon>
        <taxon>Agaricomycotina</taxon>
        <taxon>Agaricomycetes</taxon>
        <taxon>Polyporales</taxon>
        <taxon>Polyporaceae</taxon>
        <taxon>Ganoderma</taxon>
    </lineage>
</organism>
<gene>
    <name evidence="1" type="ORF">GSI_03796</name>
</gene>
<dbReference type="EMBL" id="AYKW01000006">
    <property type="protein sequence ID" value="PIL34085.1"/>
    <property type="molecule type" value="Genomic_DNA"/>
</dbReference>
<name>A0A2G8SJY5_9APHY</name>
<proteinExistence type="predicted"/>
<evidence type="ECO:0000313" key="1">
    <source>
        <dbReference type="EMBL" id="PIL34085.1"/>
    </source>
</evidence>
<comment type="caution">
    <text evidence="1">The sequence shown here is derived from an EMBL/GenBank/DDBJ whole genome shotgun (WGS) entry which is preliminary data.</text>
</comment>
<dbReference type="Proteomes" id="UP000230002">
    <property type="component" value="Unassembled WGS sequence"/>
</dbReference>
<dbReference type="OrthoDB" id="2748701at2759"/>
<accession>A0A2G8SJY5</accession>
<keyword evidence="2" id="KW-1185">Reference proteome</keyword>
<protein>
    <submittedName>
        <fullName evidence="1">Uncharacterized protein</fullName>
    </submittedName>
</protein>
<dbReference type="STRING" id="1077348.A0A2G8SJY5"/>
<evidence type="ECO:0000313" key="2">
    <source>
        <dbReference type="Proteomes" id="UP000230002"/>
    </source>
</evidence>
<reference evidence="1 2" key="1">
    <citation type="journal article" date="2015" name="Sci. Rep.">
        <title>Chromosome-level genome map provides insights into diverse defense mechanisms in the medicinal fungus Ganoderma sinense.</title>
        <authorList>
            <person name="Zhu Y."/>
            <person name="Xu J."/>
            <person name="Sun C."/>
            <person name="Zhou S."/>
            <person name="Xu H."/>
            <person name="Nelson D.R."/>
            <person name="Qian J."/>
            <person name="Song J."/>
            <person name="Luo H."/>
            <person name="Xiang L."/>
            <person name="Li Y."/>
            <person name="Xu Z."/>
            <person name="Ji A."/>
            <person name="Wang L."/>
            <person name="Lu S."/>
            <person name="Hayward A."/>
            <person name="Sun W."/>
            <person name="Li X."/>
            <person name="Schwartz D.C."/>
            <person name="Wang Y."/>
            <person name="Chen S."/>
        </authorList>
    </citation>
    <scope>NUCLEOTIDE SEQUENCE [LARGE SCALE GENOMIC DNA]</scope>
    <source>
        <strain evidence="1 2">ZZ0214-1</strain>
    </source>
</reference>
<dbReference type="AlphaFoldDB" id="A0A2G8SJY5"/>
<sequence length="535" mass="61153">MVQKRVEGREYPFALVAIPSTNIEGAAGTAFGHRYILRQRADELPKRPVHFHPLPVLTAPSHSFPPPHNLRMSANTPSLSMDKIPLDIWNHIFEFACTDGGRTGAALASTSVLFSAISAHYRFHSLKLTSLAQIGKLLLCHERMLRNPSNTASRCRKRSAELNARHLLLAFLPGECDAPARPWRGWSEYSRRKHKREDEIVEDEHAWESSKAAWDRQFEYLVPRLFQLVGPTLETLAVLQHADVALPYAGGQFPRLRELSLLADDHLFVRPEPHWTRAAGDPEREELAWFWDQVALFPPFPALTHLHVVYEGAKQVPWEKTLPLWGRLAPEVTHIRVSQASKLMPEVLDGIATRSFVKVQQQLAQIHATGSPPDARKRVSFSKLRRAIVQPLVIEPVRGHEYLEEVTLMRNAPKAKDGPRVVVMRGRWFRDRYWRDRLRWEWEGRMIGGPGCWTEREEDEGEWAYERRKRAENAVARARKQNQVAGRALSERTVSMIHLGDSEDGVCDVGPVKVGHRHRAILRDLITLGRRSLSR</sequence>